<keyword evidence="2" id="KW-1003">Cell membrane</keyword>
<evidence type="ECO:0000256" key="7">
    <source>
        <dbReference type="ARBA" id="ARBA00024033"/>
    </source>
</evidence>
<comment type="caution">
    <text evidence="10">The sequence shown here is derived from an EMBL/GenBank/DDBJ whole genome shotgun (WGS) entry which is preliminary data.</text>
</comment>
<evidence type="ECO:0000256" key="8">
    <source>
        <dbReference type="SAM" id="MobiDB-lite"/>
    </source>
</evidence>
<feature type="transmembrane region" description="Helical" evidence="9">
    <location>
        <begin position="82"/>
        <end position="102"/>
    </location>
</feature>
<keyword evidence="11" id="KW-1185">Reference proteome</keyword>
<name>A0AAE3ZXG7_9ACTN</name>
<dbReference type="EC" id="2.4.1.-" evidence="10"/>
<feature type="compositionally biased region" description="Polar residues" evidence="8">
    <location>
        <begin position="513"/>
        <end position="522"/>
    </location>
</feature>
<protein>
    <submittedName>
        <fullName evidence="10">Phosphatidylinositol alpha-1,6-mannosyltransferase</fullName>
        <ecNumber evidence="10">2.4.1.-</ecNumber>
    </submittedName>
</protein>
<dbReference type="GO" id="GO:0005886">
    <property type="term" value="C:plasma membrane"/>
    <property type="evidence" value="ECO:0007669"/>
    <property type="project" value="UniProtKB-SubCell"/>
</dbReference>
<dbReference type="AlphaFoldDB" id="A0AAE3ZXG7"/>
<feature type="region of interest" description="Disordered" evidence="8">
    <location>
        <begin position="472"/>
        <end position="522"/>
    </location>
</feature>
<keyword evidence="6 9" id="KW-0472">Membrane</keyword>
<dbReference type="InterPro" id="IPR018584">
    <property type="entry name" value="GT87"/>
</dbReference>
<feature type="transmembrane region" description="Helical" evidence="9">
    <location>
        <begin position="195"/>
        <end position="212"/>
    </location>
</feature>
<feature type="region of interest" description="Disordered" evidence="8">
    <location>
        <begin position="241"/>
        <end position="273"/>
    </location>
</feature>
<feature type="transmembrane region" description="Helical" evidence="9">
    <location>
        <begin position="405"/>
        <end position="423"/>
    </location>
</feature>
<evidence type="ECO:0000256" key="9">
    <source>
        <dbReference type="SAM" id="Phobius"/>
    </source>
</evidence>
<dbReference type="Proteomes" id="UP001183629">
    <property type="component" value="Unassembled WGS sequence"/>
</dbReference>
<evidence type="ECO:0000256" key="3">
    <source>
        <dbReference type="ARBA" id="ARBA00022679"/>
    </source>
</evidence>
<feature type="compositionally biased region" description="Basic and acidic residues" evidence="8">
    <location>
        <begin position="472"/>
        <end position="509"/>
    </location>
</feature>
<feature type="transmembrane region" description="Helical" evidence="9">
    <location>
        <begin position="28"/>
        <end position="51"/>
    </location>
</feature>
<evidence type="ECO:0000256" key="5">
    <source>
        <dbReference type="ARBA" id="ARBA00022989"/>
    </source>
</evidence>
<keyword evidence="10" id="KW-0328">Glycosyltransferase</keyword>
<dbReference type="GO" id="GO:0016758">
    <property type="term" value="F:hexosyltransferase activity"/>
    <property type="evidence" value="ECO:0007669"/>
    <property type="project" value="InterPro"/>
</dbReference>
<keyword evidence="4 9" id="KW-0812">Transmembrane</keyword>
<evidence type="ECO:0000313" key="11">
    <source>
        <dbReference type="Proteomes" id="UP001183629"/>
    </source>
</evidence>
<evidence type="ECO:0000313" key="10">
    <source>
        <dbReference type="EMBL" id="MDR7327813.1"/>
    </source>
</evidence>
<dbReference type="Pfam" id="PF09594">
    <property type="entry name" value="GT87"/>
    <property type="match status" value="1"/>
</dbReference>
<proteinExistence type="inferred from homology"/>
<accession>A0AAE3ZXG7</accession>
<organism evidence="10 11">
    <name type="scientific">Catenuloplanes niger</name>
    <dbReference type="NCBI Taxonomy" id="587534"/>
    <lineage>
        <taxon>Bacteria</taxon>
        <taxon>Bacillati</taxon>
        <taxon>Actinomycetota</taxon>
        <taxon>Actinomycetes</taxon>
        <taxon>Micromonosporales</taxon>
        <taxon>Micromonosporaceae</taxon>
        <taxon>Catenuloplanes</taxon>
    </lineage>
</organism>
<gene>
    <name evidence="10" type="ORF">J2S44_008063</name>
</gene>
<evidence type="ECO:0000256" key="2">
    <source>
        <dbReference type="ARBA" id="ARBA00022475"/>
    </source>
</evidence>
<comment type="similarity">
    <text evidence="7">Belongs to the glycosyltransferase 87 family.</text>
</comment>
<sequence>MTRTAAVRPTAMPSPVRALDRFRRARPVAWRTAGYAISAGFAGGVGAFAGQEVQASWGRWAAGGYVLATLVTLLWRHPAARSTATLTALLGAVVAPLVWMVTGGRGKSTVGMGPLTVVKRAGRLLVESGSPYLPVAELTGPESLNPYGPPLAVFGLPHALGLDGWAGNPRTWFVLSAALLGYAALRLVRAVRPMWTLAAAFASPVLALPVVLGSTDLPVLGLLVLGVALLTGVSHAGASHARAPHAGASHARAPQAGGSHARAPHPGASHADRAAGMDASHLGGMSGSRAGDVDGLRAGPVGVVLAGAALGVACAMKATALPALLVLLPMLLARGGRRPVRWFAVSGVLAALGAAAVTAPAMLAGVRDLVHNMIMFPLRLTSQQTTAASPMPGQVVATDGSGGKLLMIGLLAAALVGVCAHLWRRPPRDLPAAVLRMTVIWSLIFTLAPSTRFGYFVYPLLMLGLRNVLRDGDRDADRNADRDAERDADRNAERDSNSGRGSPREHGEPRPGQATSIASTSA</sequence>
<evidence type="ECO:0000256" key="6">
    <source>
        <dbReference type="ARBA" id="ARBA00023136"/>
    </source>
</evidence>
<comment type="subcellular location">
    <subcellularLocation>
        <location evidence="1">Cell membrane</location>
        <topology evidence="1">Multi-pass membrane protein</topology>
    </subcellularLocation>
</comment>
<evidence type="ECO:0000256" key="1">
    <source>
        <dbReference type="ARBA" id="ARBA00004651"/>
    </source>
</evidence>
<keyword evidence="3 10" id="KW-0808">Transferase</keyword>
<feature type="transmembrane region" description="Helical" evidence="9">
    <location>
        <begin position="340"/>
        <end position="363"/>
    </location>
</feature>
<keyword evidence="5 9" id="KW-1133">Transmembrane helix</keyword>
<dbReference type="EMBL" id="JAVDYC010000001">
    <property type="protein sequence ID" value="MDR7327813.1"/>
    <property type="molecule type" value="Genomic_DNA"/>
</dbReference>
<feature type="transmembrane region" description="Helical" evidence="9">
    <location>
        <begin position="171"/>
        <end position="188"/>
    </location>
</feature>
<evidence type="ECO:0000256" key="4">
    <source>
        <dbReference type="ARBA" id="ARBA00022692"/>
    </source>
</evidence>
<dbReference type="RefSeq" id="WP_310428466.1">
    <property type="nucleotide sequence ID" value="NZ_JAVDYC010000001.1"/>
</dbReference>
<feature type="transmembrane region" description="Helical" evidence="9">
    <location>
        <begin position="57"/>
        <end position="75"/>
    </location>
</feature>
<reference evidence="10 11" key="1">
    <citation type="submission" date="2023-07" db="EMBL/GenBank/DDBJ databases">
        <title>Sequencing the genomes of 1000 actinobacteria strains.</title>
        <authorList>
            <person name="Klenk H.-P."/>
        </authorList>
    </citation>
    <scope>NUCLEOTIDE SEQUENCE [LARGE SCALE GENOMIC DNA]</scope>
    <source>
        <strain evidence="10 11">DSM 44711</strain>
    </source>
</reference>
<feature type="transmembrane region" description="Helical" evidence="9">
    <location>
        <begin position="303"/>
        <end position="328"/>
    </location>
</feature>